<accession>U6KAZ1</accession>
<organism evidence="1 2">
    <name type="scientific">Eimeria mitis</name>
    <dbReference type="NCBI Taxonomy" id="44415"/>
    <lineage>
        <taxon>Eukaryota</taxon>
        <taxon>Sar</taxon>
        <taxon>Alveolata</taxon>
        <taxon>Apicomplexa</taxon>
        <taxon>Conoidasida</taxon>
        <taxon>Coccidia</taxon>
        <taxon>Eucoccidiorida</taxon>
        <taxon>Eimeriorina</taxon>
        <taxon>Eimeriidae</taxon>
        <taxon>Eimeria</taxon>
    </lineage>
</organism>
<sequence length="208" mass="22246">MNAARQLAGLPGFTTTHTTGLWPSTETNKEAWRPVCRALLPEIPWKTETEQAAEEAFAGGTYAFLALSSTDPDCSTIVDRWTAAFKNFTTIPPPKSKGNDAYENYDNVSFVALYNPSQNATADCRIVTCTQTKSSDVDAERANETHAEAKTRHAVLCMTAPDAFGDGASVPFTEVQWRVITASLTNFASAVIPGVTALAAAALSCAAF</sequence>
<dbReference type="GeneID" id="25382135"/>
<evidence type="ECO:0000313" key="2">
    <source>
        <dbReference type="Proteomes" id="UP000030744"/>
    </source>
</evidence>
<proteinExistence type="predicted"/>
<dbReference type="VEuPathDB" id="ToxoDB:EMH_0076810"/>
<keyword evidence="2" id="KW-1185">Reference proteome</keyword>
<reference evidence="1" key="2">
    <citation type="submission" date="2013-10" db="EMBL/GenBank/DDBJ databases">
        <authorList>
            <person name="Aslett M."/>
        </authorList>
    </citation>
    <scope>NUCLEOTIDE SEQUENCE [LARGE SCALE GENOMIC DNA]</scope>
    <source>
        <strain evidence="1">Houghton</strain>
    </source>
</reference>
<dbReference type="Pfam" id="PF11054">
    <property type="entry name" value="Surface_antigen"/>
    <property type="match status" value="1"/>
</dbReference>
<protein>
    <submittedName>
        <fullName evidence="1">SAG family member</fullName>
    </submittedName>
</protein>
<dbReference type="AlphaFoldDB" id="U6KAZ1"/>
<dbReference type="EMBL" id="HG684380">
    <property type="protein sequence ID" value="CDJ32658.1"/>
    <property type="molecule type" value="Genomic_DNA"/>
</dbReference>
<name>U6KAZ1_9EIME</name>
<dbReference type="Proteomes" id="UP000030744">
    <property type="component" value="Unassembled WGS sequence"/>
</dbReference>
<dbReference type="InterPro" id="IPR021288">
    <property type="entry name" value="Surface_antigen"/>
</dbReference>
<dbReference type="OrthoDB" id="347081at2759"/>
<dbReference type="RefSeq" id="XP_013355222.1">
    <property type="nucleotide sequence ID" value="XM_013499768.1"/>
</dbReference>
<gene>
    <name evidence="1" type="ORF">EMH_0076810</name>
</gene>
<evidence type="ECO:0000313" key="1">
    <source>
        <dbReference type="EMBL" id="CDJ32658.1"/>
    </source>
</evidence>
<reference evidence="1" key="1">
    <citation type="submission" date="2013-10" db="EMBL/GenBank/DDBJ databases">
        <title>Genomic analysis of the causative agents of coccidiosis in chickens.</title>
        <authorList>
            <person name="Reid A.J."/>
            <person name="Blake D."/>
            <person name="Billington K."/>
            <person name="Browne H."/>
            <person name="Dunn M."/>
            <person name="Hung S."/>
            <person name="Kawahara F."/>
            <person name="Miranda-Saavedra D."/>
            <person name="Mourier T."/>
            <person name="Nagra H."/>
            <person name="Otto T.D."/>
            <person name="Rawlings N."/>
            <person name="Sanchez A."/>
            <person name="Sanders M."/>
            <person name="Subramaniam C."/>
            <person name="Tay Y."/>
            <person name="Dear P."/>
            <person name="Doerig C."/>
            <person name="Gruber A."/>
            <person name="Parkinson J."/>
            <person name="Shirley M."/>
            <person name="Wan K.L."/>
            <person name="Berriman M."/>
            <person name="Tomley F."/>
            <person name="Pain A."/>
        </authorList>
    </citation>
    <scope>NUCLEOTIDE SEQUENCE [LARGE SCALE GENOMIC DNA]</scope>
    <source>
        <strain evidence="1">Houghton</strain>
    </source>
</reference>